<name>A0A1J5DVJ8_9BACT</name>
<comment type="caution">
    <text evidence="1">The sequence shown here is derived from an EMBL/GenBank/DDBJ whole genome shotgun (WGS) entry which is preliminary data.</text>
</comment>
<organism evidence="1 2">
    <name type="scientific">Candidatus Desantisbacteria bacterium CG2_30_40_21</name>
    <dbReference type="NCBI Taxonomy" id="1817895"/>
    <lineage>
        <taxon>Bacteria</taxon>
        <taxon>Candidatus Desantisiibacteriota</taxon>
    </lineage>
</organism>
<sequence length="82" mass="9612">MIALKDEITMELEKIPQDKFAEIYDVIHFFRLGIENERKVVTRKEWGQAFLPVICNRTGRNACPTDNSVDNRHHLLYSLIPL</sequence>
<protein>
    <recommendedName>
        <fullName evidence="3">DUF2281 domain-containing protein</fullName>
    </recommendedName>
</protein>
<reference evidence="1 2" key="1">
    <citation type="journal article" date="2016" name="Environ. Microbiol.">
        <title>Genomic resolution of a cold subsurface aquifer community provides metabolic insights for novel microbes adapted to high CO concentrations.</title>
        <authorList>
            <person name="Probst A.J."/>
            <person name="Castelle C.J."/>
            <person name="Singh A."/>
            <person name="Brown C.T."/>
            <person name="Anantharaman K."/>
            <person name="Sharon I."/>
            <person name="Hug L.A."/>
            <person name="Burstein D."/>
            <person name="Emerson J.B."/>
            <person name="Thomas B.C."/>
            <person name="Banfield J.F."/>
        </authorList>
    </citation>
    <scope>NUCLEOTIDE SEQUENCE [LARGE SCALE GENOMIC DNA]</scope>
    <source>
        <strain evidence="1">CG2_30_40_21</strain>
    </source>
</reference>
<accession>A0A1J5DVJ8</accession>
<dbReference type="EMBL" id="MNYI01000129">
    <property type="protein sequence ID" value="OIP40117.1"/>
    <property type="molecule type" value="Genomic_DNA"/>
</dbReference>
<dbReference type="STRING" id="1817895.AUJ95_04885"/>
<proteinExistence type="predicted"/>
<evidence type="ECO:0000313" key="2">
    <source>
        <dbReference type="Proteomes" id="UP000183085"/>
    </source>
</evidence>
<dbReference type="Proteomes" id="UP000183085">
    <property type="component" value="Unassembled WGS sequence"/>
</dbReference>
<evidence type="ECO:0008006" key="3">
    <source>
        <dbReference type="Google" id="ProtNLM"/>
    </source>
</evidence>
<dbReference type="AlphaFoldDB" id="A0A1J5DVJ8"/>
<evidence type="ECO:0000313" key="1">
    <source>
        <dbReference type="EMBL" id="OIP40117.1"/>
    </source>
</evidence>
<gene>
    <name evidence="1" type="ORF">AUJ95_04885</name>
</gene>